<evidence type="ECO:0000259" key="2">
    <source>
        <dbReference type="Pfam" id="PF06848"/>
    </source>
</evidence>
<dbReference type="PANTHER" id="PTHR22990:SF15">
    <property type="entry name" value="F-BOX ONLY PROTEIN 10"/>
    <property type="match status" value="1"/>
</dbReference>
<proteinExistence type="predicted"/>
<dbReference type="SUPFAM" id="SSF51126">
    <property type="entry name" value="Pectin lyase-like"/>
    <property type="match status" value="1"/>
</dbReference>
<evidence type="ECO:0000313" key="4">
    <source>
        <dbReference type="EMBL" id="AKB76718.1"/>
    </source>
</evidence>
<dbReference type="AlphaFoldDB" id="A0A0E3SBQ0"/>
<dbReference type="FunFam" id="2.160.20.10:FF:000069">
    <property type="entry name" value="Uncharacterized protein"/>
    <property type="match status" value="1"/>
</dbReference>
<dbReference type="RefSeq" id="WP_048136783.1">
    <property type="nucleotide sequence ID" value="NZ_CP009516.1"/>
</dbReference>
<sequence>MIKSQWIHRQGEKKKKGILILTLIILIASATVALSNALSEMTVYVNTDGSGDFNCDGTDDQVEINKALEYVAEHPEYTTVYLKGPNAYVISGSIFIGSNTILEGDHTAVIKLEDKAGWPEEKPLITQIDSSGNQNITVRGFEIDGNHDGNKEKGRGKGYYNLIHFLNCKNISVYDMYMHDSHGDGLKVVKGSNIQFYNNTIYKLGHDALYIIYSSNVEAWNNKITCRTNSGLRIYNGNHVKFYNNIINSEGEGGAGIEIQKAGSSTVMDDIEIFNNLLYETNAAGVWITGYGSAYSKDSAKNVRIHNNKFYKTGINPGADWSGGVVLNGFYDTLIENNIFDGCYGAAIAHKEVDGEFSSSGSGYTTIARNNIIINSQSSPAAGEGYAFNNELKDTHSFILQNNCLLNNAGGNYMYASSTSDIEVDPALIEQLDKNGSSVPDNLPCAEAIKAGPQGLSYEINDDGIDIEQEEGQEEGLESAIKRVISEIIRFVKSIFSGFTSGGSDNEGLKIALPSVVSDNRLKEESSNTTFRETEYIDVGERPESGKYRDVILFDLSQLRKTYEIEKATLFMFWYYPDETRPEDTILEVYRPEKWCEEHVTWESRETGTLWQNSGGDWYDKNGVSQGDTPYATITIKGSNLPDDRYCELDVTKLVQEYASGNYENTGFLIKAREESSNYIAFYSSEWQNKSQRPKLIIEYADE</sequence>
<dbReference type="InterPro" id="IPR013687">
    <property type="entry name" value="Disaggr-rel"/>
</dbReference>
<dbReference type="GeneID" id="24829354"/>
<reference evidence="4 5" key="1">
    <citation type="submission" date="2014-07" db="EMBL/GenBank/DDBJ databases">
        <title>Methanogenic archaea and the global carbon cycle.</title>
        <authorList>
            <person name="Henriksen J.R."/>
            <person name="Luke J."/>
            <person name="Reinhart S."/>
            <person name="Benedict M.N."/>
            <person name="Youngblut N.D."/>
            <person name="Metcalf M.E."/>
            <person name="Whitaker R.J."/>
            <person name="Metcalf W.W."/>
        </authorList>
    </citation>
    <scope>NUCLEOTIDE SEQUENCE [LARGE SCALE GENOMIC DNA]</scope>
    <source>
        <strain evidence="4 5">HB-1</strain>
    </source>
</reference>
<keyword evidence="5" id="KW-1185">Reference proteome</keyword>
<dbReference type="EMBL" id="CP009516">
    <property type="protein sequence ID" value="AKB76718.1"/>
    <property type="molecule type" value="Genomic_DNA"/>
</dbReference>
<feature type="domain" description="Disaggregatase-related" evidence="2">
    <location>
        <begin position="519"/>
        <end position="698"/>
    </location>
</feature>
<dbReference type="OrthoDB" id="105642at2157"/>
<feature type="domain" description="Disaggregatase-related" evidence="3">
    <location>
        <begin position="268"/>
        <end position="435"/>
    </location>
</feature>
<accession>A0A0E3SBQ0</accession>
<evidence type="ECO:0000259" key="3">
    <source>
        <dbReference type="Pfam" id="PF08480"/>
    </source>
</evidence>
<name>A0A0E3SBQ0_9EURY</name>
<dbReference type="InterPro" id="IPR012334">
    <property type="entry name" value="Pectin_lyas_fold"/>
</dbReference>
<dbReference type="InterPro" id="IPR011050">
    <property type="entry name" value="Pectin_lyase_fold/virulence"/>
</dbReference>
<dbReference type="InterPro" id="IPR051550">
    <property type="entry name" value="SCF-Subunits/Alg-Epimerases"/>
</dbReference>
<gene>
    <name evidence="4" type="ORF">MSHOH_0235</name>
</gene>
<dbReference type="Proteomes" id="UP000033101">
    <property type="component" value="Chromosome"/>
</dbReference>
<dbReference type="PANTHER" id="PTHR22990">
    <property type="entry name" value="F-BOX ONLY PROTEIN"/>
    <property type="match status" value="1"/>
</dbReference>
<dbReference type="SMART" id="SM00710">
    <property type="entry name" value="PbH1"/>
    <property type="match status" value="9"/>
</dbReference>
<protein>
    <submittedName>
        <fullName evidence="4">Uncharacterized protein</fullName>
    </submittedName>
</protein>
<evidence type="ECO:0000256" key="1">
    <source>
        <dbReference type="ARBA" id="ARBA00022737"/>
    </source>
</evidence>
<dbReference type="PATRIC" id="fig|1434110.4.peg.270"/>
<dbReference type="NCBIfam" id="NF033679">
    <property type="entry name" value="DNRLRE_dom"/>
    <property type="match status" value="1"/>
</dbReference>
<dbReference type="InterPro" id="IPR010671">
    <property type="entry name" value="Disaggr-rel_dom"/>
</dbReference>
<dbReference type="Pfam" id="PF06848">
    <property type="entry name" value="Disaggr_repeat"/>
    <property type="match status" value="1"/>
</dbReference>
<dbReference type="InterPro" id="IPR006626">
    <property type="entry name" value="PbH1"/>
</dbReference>
<dbReference type="Pfam" id="PF08480">
    <property type="entry name" value="Disaggr_assoc"/>
    <property type="match status" value="1"/>
</dbReference>
<dbReference type="HOGENOM" id="CLU_012607_0_0_2"/>
<keyword evidence="1" id="KW-0677">Repeat</keyword>
<dbReference type="Gene3D" id="2.160.20.10">
    <property type="entry name" value="Single-stranded right-handed beta-helix, Pectin lyase-like"/>
    <property type="match status" value="1"/>
</dbReference>
<evidence type="ECO:0000313" key="5">
    <source>
        <dbReference type="Proteomes" id="UP000033101"/>
    </source>
</evidence>
<dbReference type="KEGG" id="mhor:MSHOH_0235"/>
<organism evidence="4 5">
    <name type="scientific">Methanosarcina horonobensis HB-1 = JCM 15518</name>
    <dbReference type="NCBI Taxonomy" id="1434110"/>
    <lineage>
        <taxon>Archaea</taxon>
        <taxon>Methanobacteriati</taxon>
        <taxon>Methanobacteriota</taxon>
        <taxon>Stenosarchaea group</taxon>
        <taxon>Methanomicrobia</taxon>
        <taxon>Methanosarcinales</taxon>
        <taxon>Methanosarcinaceae</taxon>
        <taxon>Methanosarcina</taxon>
    </lineage>
</organism>